<feature type="transmembrane region" description="Helical" evidence="1">
    <location>
        <begin position="27"/>
        <end position="47"/>
    </location>
</feature>
<name>A0ABU0NS03_STRRH</name>
<dbReference type="RefSeq" id="WP_307164083.1">
    <property type="nucleotide sequence ID" value="NZ_JAUSWV010000002.1"/>
</dbReference>
<keyword evidence="1" id="KW-0812">Transmembrane</keyword>
<comment type="caution">
    <text evidence="2">The sequence shown here is derived from an EMBL/GenBank/DDBJ whole genome shotgun (WGS) entry which is preliminary data.</text>
</comment>
<evidence type="ECO:0000313" key="3">
    <source>
        <dbReference type="Proteomes" id="UP001230654"/>
    </source>
</evidence>
<evidence type="ECO:0000256" key="1">
    <source>
        <dbReference type="SAM" id="Phobius"/>
    </source>
</evidence>
<protein>
    <recommendedName>
        <fullName evidence="4">Serine/threonine protein kinase</fullName>
    </recommendedName>
</protein>
<keyword evidence="3" id="KW-1185">Reference proteome</keyword>
<gene>
    <name evidence="2" type="ORF">QF030_004067</name>
</gene>
<keyword evidence="1" id="KW-0472">Membrane</keyword>
<dbReference type="Proteomes" id="UP001230654">
    <property type="component" value="Unassembled WGS sequence"/>
</dbReference>
<sequence length="253" mass="27618">METAAAPDAAAEAPLPRPRRRRGRTTLLIAGAAALGVVAGVCAGFIVQADREPTALPPLSQPVLEQGKGEVEPLSAAQDRRVKTDGDLRKLLITRPKGAKDTAFAVDSDGWADLATYAAEYTRPGTTFNNLVDDEFRRAAMASWRVGESYNVEIALVQFRQESKAAASEWAENGEYWAEDEDDTRSWPIPGAEDNGTAYVHDTPEQEAGYLPMYTAEAYAWRGDICVEIQVYDSKPISKAKIMDLAQRQVGKL</sequence>
<reference evidence="2 3" key="1">
    <citation type="submission" date="2023-07" db="EMBL/GenBank/DDBJ databases">
        <title>Comparative genomics of wheat-associated soil bacteria to identify genetic determinants of phenazine resistance.</title>
        <authorList>
            <person name="Mouncey N."/>
        </authorList>
    </citation>
    <scope>NUCLEOTIDE SEQUENCE [LARGE SCALE GENOMIC DNA]</scope>
    <source>
        <strain evidence="2 3">B2I6</strain>
    </source>
</reference>
<evidence type="ECO:0000313" key="2">
    <source>
        <dbReference type="EMBL" id="MDQ0581889.1"/>
    </source>
</evidence>
<organism evidence="2 3">
    <name type="scientific">Streptomyces rishiriensis</name>
    <dbReference type="NCBI Taxonomy" id="68264"/>
    <lineage>
        <taxon>Bacteria</taxon>
        <taxon>Bacillati</taxon>
        <taxon>Actinomycetota</taxon>
        <taxon>Actinomycetes</taxon>
        <taxon>Kitasatosporales</taxon>
        <taxon>Streptomycetaceae</taxon>
        <taxon>Streptomyces</taxon>
    </lineage>
</organism>
<keyword evidence="1" id="KW-1133">Transmembrane helix</keyword>
<accession>A0ABU0NS03</accession>
<dbReference type="EMBL" id="JAUSWV010000002">
    <property type="protein sequence ID" value="MDQ0581889.1"/>
    <property type="molecule type" value="Genomic_DNA"/>
</dbReference>
<proteinExistence type="predicted"/>
<evidence type="ECO:0008006" key="4">
    <source>
        <dbReference type="Google" id="ProtNLM"/>
    </source>
</evidence>